<sequence length="232" mass="27196">MKKVIIILIGILTLSITDVMAQKCQYLKEYMVKYELVKNESDYLAWENSLFECSNVDATQVLNLLRRVDDQAEKLHYIVIDIELEKKKISEIVLSEIPMDSKYCDDYDQVNSDYRKAMMAGGSLRVTKLEVEYENCVSENGNDCNDYLEAIKEAKITAKKEEEKLERLKIKEEEYSTKCDKFNELYKEYSAKYNNRLDPFIQKLEGQLTGFSNEWEILLNYLESKSCDHVFS</sequence>
<protein>
    <submittedName>
        <fullName evidence="2">Uncharacterized protein</fullName>
    </submittedName>
</protein>
<feature type="coiled-coil region" evidence="1">
    <location>
        <begin position="144"/>
        <end position="185"/>
    </location>
</feature>
<keyword evidence="1" id="KW-0175">Coiled coil</keyword>
<name>A0A4Q7P1Z3_9FLAO</name>
<evidence type="ECO:0000256" key="1">
    <source>
        <dbReference type="SAM" id="Coils"/>
    </source>
</evidence>
<organism evidence="2 3">
    <name type="scientific">Aquimarina brevivitae</name>
    <dbReference type="NCBI Taxonomy" id="323412"/>
    <lineage>
        <taxon>Bacteria</taxon>
        <taxon>Pseudomonadati</taxon>
        <taxon>Bacteroidota</taxon>
        <taxon>Flavobacteriia</taxon>
        <taxon>Flavobacteriales</taxon>
        <taxon>Flavobacteriaceae</taxon>
        <taxon>Aquimarina</taxon>
    </lineage>
</organism>
<evidence type="ECO:0000313" key="2">
    <source>
        <dbReference type="EMBL" id="RZS93400.1"/>
    </source>
</evidence>
<dbReference type="RefSeq" id="WP_130286534.1">
    <property type="nucleotide sequence ID" value="NZ_SGXE01000002.1"/>
</dbReference>
<dbReference type="Proteomes" id="UP000292262">
    <property type="component" value="Unassembled WGS sequence"/>
</dbReference>
<proteinExistence type="predicted"/>
<comment type="caution">
    <text evidence="2">The sequence shown here is derived from an EMBL/GenBank/DDBJ whole genome shotgun (WGS) entry which is preliminary data.</text>
</comment>
<evidence type="ECO:0000313" key="3">
    <source>
        <dbReference type="Proteomes" id="UP000292262"/>
    </source>
</evidence>
<keyword evidence="3" id="KW-1185">Reference proteome</keyword>
<reference evidence="2 3" key="1">
    <citation type="submission" date="2019-02" db="EMBL/GenBank/DDBJ databases">
        <title>Genomic Encyclopedia of Type Strains, Phase IV (KMG-IV): sequencing the most valuable type-strain genomes for metagenomic binning, comparative biology and taxonomic classification.</title>
        <authorList>
            <person name="Goeker M."/>
        </authorList>
    </citation>
    <scope>NUCLEOTIDE SEQUENCE [LARGE SCALE GENOMIC DNA]</scope>
    <source>
        <strain evidence="2 3">DSM 17196</strain>
    </source>
</reference>
<dbReference type="EMBL" id="SGXE01000002">
    <property type="protein sequence ID" value="RZS93400.1"/>
    <property type="molecule type" value="Genomic_DNA"/>
</dbReference>
<dbReference type="AlphaFoldDB" id="A0A4Q7P1Z3"/>
<accession>A0A4Q7P1Z3</accession>
<gene>
    <name evidence="2" type="ORF">EV197_1978</name>
</gene>